<comment type="caution">
    <text evidence="1">The sequence shown here is derived from an EMBL/GenBank/DDBJ whole genome shotgun (WGS) entry which is preliminary data.</text>
</comment>
<dbReference type="EMBL" id="PDWN01000001">
    <property type="protein sequence ID" value="KAF1697595.1"/>
    <property type="molecule type" value="Genomic_DNA"/>
</dbReference>
<sequence>MVVAVVSTLAIALHVVLFVLIRRWMDRDLALSFGGDDPLKRDWMLGQLACARCQGVRRRDLPAWLERASAGYDTGAEAEHAEAAG</sequence>
<accession>A0ABQ6ZC41</accession>
<keyword evidence="2" id="KW-1185">Reference proteome</keyword>
<dbReference type="Proteomes" id="UP000788419">
    <property type="component" value="Unassembled WGS sequence"/>
</dbReference>
<name>A0ABQ6ZC41_9GAMM</name>
<evidence type="ECO:0000313" key="1">
    <source>
        <dbReference type="EMBL" id="KAF1697595.1"/>
    </source>
</evidence>
<reference evidence="1 2" key="1">
    <citation type="submission" date="2017-10" db="EMBL/GenBank/DDBJ databases">
        <title>Whole genome sequencing of members of genus Pseudoxanthomonas.</title>
        <authorList>
            <person name="Kumar S."/>
            <person name="Bansal K."/>
            <person name="Kaur A."/>
            <person name="Patil P."/>
            <person name="Sharma S."/>
            <person name="Patil P.B."/>
        </authorList>
    </citation>
    <scope>NUCLEOTIDE SEQUENCE [LARGE SCALE GENOMIC DNA]</scope>
    <source>
        <strain evidence="1 2">DSM 17801</strain>
    </source>
</reference>
<protein>
    <submittedName>
        <fullName evidence="1">Uncharacterized protein</fullName>
    </submittedName>
</protein>
<evidence type="ECO:0000313" key="2">
    <source>
        <dbReference type="Proteomes" id="UP000788419"/>
    </source>
</evidence>
<gene>
    <name evidence="1" type="ORF">CSC65_00085</name>
</gene>
<organism evidence="1 2">
    <name type="scientific">Pseudoxanthomonas daejeonensis</name>
    <dbReference type="NCBI Taxonomy" id="266062"/>
    <lineage>
        <taxon>Bacteria</taxon>
        <taxon>Pseudomonadati</taxon>
        <taxon>Pseudomonadota</taxon>
        <taxon>Gammaproteobacteria</taxon>
        <taxon>Lysobacterales</taxon>
        <taxon>Lysobacteraceae</taxon>
        <taxon>Pseudoxanthomonas</taxon>
    </lineage>
</organism>
<proteinExistence type="predicted"/>